<accession>A0A9P6DJE2</accession>
<dbReference type="EMBL" id="MU154533">
    <property type="protein sequence ID" value="KAF9499225.1"/>
    <property type="molecule type" value="Genomic_DNA"/>
</dbReference>
<keyword evidence="2" id="KW-1185">Reference proteome</keyword>
<sequence length="97" mass="10892">MEVGFFYAHSAIYQSADIWTLCRSACQLTSMNANAFLDAKNRLALVNGISFYLTLTPPNRPVPERGQIIQSTYEKTILVHLPSHGRHSFAHSAYSTF</sequence>
<name>A0A9P6DJE2_PLEER</name>
<organism evidence="1 2">
    <name type="scientific">Pleurotus eryngii</name>
    <name type="common">Boletus of the steppes</name>
    <dbReference type="NCBI Taxonomy" id="5323"/>
    <lineage>
        <taxon>Eukaryota</taxon>
        <taxon>Fungi</taxon>
        <taxon>Dikarya</taxon>
        <taxon>Basidiomycota</taxon>
        <taxon>Agaricomycotina</taxon>
        <taxon>Agaricomycetes</taxon>
        <taxon>Agaricomycetidae</taxon>
        <taxon>Agaricales</taxon>
        <taxon>Pleurotineae</taxon>
        <taxon>Pleurotaceae</taxon>
        <taxon>Pleurotus</taxon>
    </lineage>
</organism>
<reference evidence="1" key="1">
    <citation type="submission" date="2020-11" db="EMBL/GenBank/DDBJ databases">
        <authorList>
            <consortium name="DOE Joint Genome Institute"/>
            <person name="Ahrendt S."/>
            <person name="Riley R."/>
            <person name="Andreopoulos W."/>
            <person name="Labutti K."/>
            <person name="Pangilinan J."/>
            <person name="Ruiz-Duenas F.J."/>
            <person name="Barrasa J.M."/>
            <person name="Sanchez-Garcia M."/>
            <person name="Camarero S."/>
            <person name="Miyauchi S."/>
            <person name="Serrano A."/>
            <person name="Linde D."/>
            <person name="Babiker R."/>
            <person name="Drula E."/>
            <person name="Ayuso-Fernandez I."/>
            <person name="Pacheco R."/>
            <person name="Padilla G."/>
            <person name="Ferreira P."/>
            <person name="Barriuso J."/>
            <person name="Kellner H."/>
            <person name="Castanera R."/>
            <person name="Alfaro M."/>
            <person name="Ramirez L."/>
            <person name="Pisabarro A.G."/>
            <person name="Kuo A."/>
            <person name="Tritt A."/>
            <person name="Lipzen A."/>
            <person name="He G."/>
            <person name="Yan M."/>
            <person name="Ng V."/>
            <person name="Cullen D."/>
            <person name="Martin F."/>
            <person name="Rosso M.-N."/>
            <person name="Henrissat B."/>
            <person name="Hibbett D."/>
            <person name="Martinez A.T."/>
            <person name="Grigoriev I.V."/>
        </authorList>
    </citation>
    <scope>NUCLEOTIDE SEQUENCE</scope>
    <source>
        <strain evidence="1">ATCC 90797</strain>
    </source>
</reference>
<dbReference type="AlphaFoldDB" id="A0A9P6DJE2"/>
<comment type="caution">
    <text evidence="1">The sequence shown here is derived from an EMBL/GenBank/DDBJ whole genome shotgun (WGS) entry which is preliminary data.</text>
</comment>
<evidence type="ECO:0000313" key="2">
    <source>
        <dbReference type="Proteomes" id="UP000807025"/>
    </source>
</evidence>
<protein>
    <submittedName>
        <fullName evidence="1">Uncharacterized protein</fullName>
    </submittedName>
</protein>
<proteinExistence type="predicted"/>
<dbReference type="Proteomes" id="UP000807025">
    <property type="component" value="Unassembled WGS sequence"/>
</dbReference>
<evidence type="ECO:0000313" key="1">
    <source>
        <dbReference type="EMBL" id="KAF9499225.1"/>
    </source>
</evidence>
<gene>
    <name evidence="1" type="ORF">BDN71DRAFT_1442271</name>
</gene>